<dbReference type="Pfam" id="PF00004">
    <property type="entry name" value="AAA"/>
    <property type="match status" value="1"/>
</dbReference>
<evidence type="ECO:0000256" key="8">
    <source>
        <dbReference type="ARBA" id="ARBA00022942"/>
    </source>
</evidence>
<dbReference type="FunFam" id="1.10.8.60:FF:000018">
    <property type="entry name" value="26S protease regulatory subunit 6B"/>
    <property type="match status" value="1"/>
</dbReference>
<evidence type="ECO:0000256" key="4">
    <source>
        <dbReference type="ARBA" id="ARBA00018274"/>
    </source>
</evidence>
<name>A0A7R8W9G3_9CRUS</name>
<evidence type="ECO:0000256" key="9">
    <source>
        <dbReference type="ARBA" id="ARBA00023242"/>
    </source>
</evidence>
<keyword evidence="5" id="KW-0963">Cytoplasm</keyword>
<dbReference type="GO" id="GO:0005737">
    <property type="term" value="C:cytoplasm"/>
    <property type="evidence" value="ECO:0007669"/>
    <property type="project" value="UniProtKB-SubCell"/>
</dbReference>
<feature type="coiled-coil region" evidence="10">
    <location>
        <begin position="1287"/>
        <end position="1321"/>
    </location>
</feature>
<dbReference type="GO" id="GO:0000502">
    <property type="term" value="C:proteasome complex"/>
    <property type="evidence" value="ECO:0007669"/>
    <property type="project" value="UniProtKB-KW"/>
</dbReference>
<dbReference type="InterPro" id="IPR003959">
    <property type="entry name" value="ATPase_AAA_core"/>
</dbReference>
<dbReference type="SUPFAM" id="SSF52540">
    <property type="entry name" value="P-loop containing nucleoside triphosphate hydrolases"/>
    <property type="match status" value="1"/>
</dbReference>
<feature type="coiled-coil region" evidence="10">
    <location>
        <begin position="1225"/>
        <end position="1252"/>
    </location>
</feature>
<feature type="domain" description="AAA+ ATPase" evidence="12">
    <location>
        <begin position="1863"/>
        <end position="2000"/>
    </location>
</feature>
<accession>A0A7R8W9G3</accession>
<keyword evidence="8" id="KW-0647">Proteasome</keyword>
<dbReference type="InterPro" id="IPR041569">
    <property type="entry name" value="AAA_lid_3"/>
</dbReference>
<organism evidence="13">
    <name type="scientific">Cyprideis torosa</name>
    <dbReference type="NCBI Taxonomy" id="163714"/>
    <lineage>
        <taxon>Eukaryota</taxon>
        <taxon>Metazoa</taxon>
        <taxon>Ecdysozoa</taxon>
        <taxon>Arthropoda</taxon>
        <taxon>Crustacea</taxon>
        <taxon>Oligostraca</taxon>
        <taxon>Ostracoda</taxon>
        <taxon>Podocopa</taxon>
        <taxon>Podocopida</taxon>
        <taxon>Cytherocopina</taxon>
        <taxon>Cytheroidea</taxon>
        <taxon>Cytherideidae</taxon>
        <taxon>Cyprideis</taxon>
    </lineage>
</organism>
<feature type="compositionally biased region" description="Basic and acidic residues" evidence="11">
    <location>
        <begin position="750"/>
        <end position="779"/>
    </location>
</feature>
<evidence type="ECO:0000256" key="11">
    <source>
        <dbReference type="SAM" id="MobiDB-lite"/>
    </source>
</evidence>
<dbReference type="InterPro" id="IPR012340">
    <property type="entry name" value="NA-bd_OB-fold"/>
</dbReference>
<evidence type="ECO:0000256" key="2">
    <source>
        <dbReference type="ARBA" id="ARBA00004496"/>
    </source>
</evidence>
<feature type="region of interest" description="Disordered" evidence="11">
    <location>
        <begin position="187"/>
        <end position="214"/>
    </location>
</feature>
<evidence type="ECO:0000256" key="3">
    <source>
        <dbReference type="ARBA" id="ARBA00006914"/>
    </source>
</evidence>
<feature type="coiled-coil region" evidence="10">
    <location>
        <begin position="1142"/>
        <end position="1194"/>
    </location>
</feature>
<feature type="coiled-coil region" evidence="10">
    <location>
        <begin position="1044"/>
        <end position="1074"/>
    </location>
</feature>
<dbReference type="FunFam" id="2.40.50.140:FF:000046">
    <property type="entry name" value="26S protease regulatory subunit 6B"/>
    <property type="match status" value="1"/>
</dbReference>
<evidence type="ECO:0000259" key="12">
    <source>
        <dbReference type="SMART" id="SM00382"/>
    </source>
</evidence>
<evidence type="ECO:0000256" key="1">
    <source>
        <dbReference type="ARBA" id="ARBA00004123"/>
    </source>
</evidence>
<feature type="compositionally biased region" description="Basic and acidic residues" evidence="11">
    <location>
        <begin position="187"/>
        <end position="198"/>
    </location>
</feature>
<protein>
    <recommendedName>
        <fullName evidence="4">26S proteasome regulatory subunit 6B</fullName>
    </recommendedName>
</protein>
<dbReference type="OrthoDB" id="10255768at2759"/>
<feature type="coiled-coil region" evidence="10">
    <location>
        <begin position="982"/>
        <end position="1016"/>
    </location>
</feature>
<dbReference type="EMBL" id="OB660546">
    <property type="protein sequence ID" value="CAD7225300.1"/>
    <property type="molecule type" value="Genomic_DNA"/>
</dbReference>
<dbReference type="InterPro" id="IPR003593">
    <property type="entry name" value="AAA+_ATPase"/>
</dbReference>
<evidence type="ECO:0000256" key="10">
    <source>
        <dbReference type="SAM" id="Coils"/>
    </source>
</evidence>
<feature type="compositionally biased region" description="Low complexity" evidence="11">
    <location>
        <begin position="1680"/>
        <end position="1690"/>
    </location>
</feature>
<evidence type="ECO:0000256" key="5">
    <source>
        <dbReference type="ARBA" id="ARBA00022490"/>
    </source>
</evidence>
<feature type="compositionally biased region" description="Basic and acidic residues" evidence="11">
    <location>
        <begin position="523"/>
        <end position="538"/>
    </location>
</feature>
<evidence type="ECO:0000256" key="7">
    <source>
        <dbReference type="ARBA" id="ARBA00022840"/>
    </source>
</evidence>
<sequence length="2081" mass="234234">MAPLDWKAVTGYSKAKLSETEVEDLYDQLADYDIDQEDDEVLGNREKMCALFKVTQAVLVEKSMQAESVGAELERLAEREAQLLSPERETELLRQLSTLQRQVEMLSAPSGGGGESSGRETYLRQELIKAERQLEEAEQREREAERTLNGMKHEIEKLQRRAVEAEGECMDAKRELTVLREELSETRRALAEEGEKGEGSVSTSGESPGDDDMVPPPAEMAALLQQKNQQISDLLTDFEAVETQNNSLRHDVTLLRDKLAESTSHMERSASDMTRLKEYLTQMIIHSLVQEKASLEARVADFLVAKERREVEMNEISGILDARVEQWKATLKEKNQEIRRLRQLLSSGAGREAVAEVAKGGEDPQVAMAEVLREKEEQIKRLEKKLTQATSEMEQTTNLLEMAVGNKPEREHLEFIASLHRDISSREEQLLGIRELLEKAEEEQKIKDQQLTEAVARIRELESGEYGLPEAVVEIKELKRQLHQAIHRDSPESRRDPQESRRGSRRPSSSAVTKESSVAPAQKPEKPARVTIVEAKESQDDEGDLEDLKMAWEELKQENHELRKGLQEVLDAIKEQDGKSDVNLRSPSLERVLRALEVRALTGTYSPALARRLSLERYEGRNLQLREDLKEARKEAMAYAREVERYRAVLTSRGMSVSAGGLGGDNLGPGMMPGAGIELTVSVSGREGEGGELTEEQATLIRRLNSYLMQLLKDLHAKESLLGRADQALASQNSRLELLRHQMTLLYEQHGKEKGQWNDERKRAAQREEGLQVGNKDDDGSGDVHQSDLAAIEAKLSTLEEHLESMKAIEDGETGQTGLLVEAGTRLAVAKAQEAILSRRVHSGDILNEELRNENARLRTSLDSGRISIVAKIRELQREKDTIGFRLNALMLQLKDRVSLASWIALKKDHRTLLIKYRKAIGRVDHDDSPFRRQIKLLEAELAAVQAELRAVKISSKKEEESLSKSLRAMVSSGGGTGGAVAELAQRRAEHAEGLIAVLREQMEQIEGRNRELESEVCDLSEKLQEAQSAYSDREDEQAMTVSLEEYEEIKEQVTAVKEKLASTEEECQRLRTSSDLVMNQAEMAQSLLKVKEDEAEVLRTTTAAAVKNAGGATEELGSIILCLRETVSSKETALCSLESALTLAEKEKTRAENKSASLTKQLTDAQNAAILAQERAQSRMESLLKLLVRLRADYAGSLPLPHLEQLRSRIDRLKSDRTEAWAKVKSSEEDVQRLKDELVSVRSQKEVVEEALNAFRGSDTVDDPAKPLRTQLKHWVDEQRENRVKAKCAERRANALAEEVEFLRKRLEETEVLMDSMQEELLAQTPASMMSEHGYLNMGGMGERPESDMGTGTILGRTASMDGTPLRPRPPKEDTFAGTSADINESMVSRAHWDAMRAQVDNLRTQITERDATITELRLKLLGRDQNSTTGSATVHEQSVLMGLQARLNQKEQTLDRLTALLQETRMENRRMAEKHAEELRKAHDSLHVLQEKTINSLRESFEGSNQRKQAPSLVEAAAAESQAAEKRIRELENLLREQERGLSDLRYRLESAKSESSRWKKLADSRLRDADVLQQRLEKNHQLELKTMKDEINTLRAKLMNMTMLKEDLLNELEVHRLATAESPARAMGPLKNLVSRLRLQLNEKERQQNQLSQAMSRLKTQLRSKAGVDGDGDAQPEEAANGGAQEEAGGGAGGEAFQEEVRLRKKLEEMKETEEYIKDEQRNLKKEYLHAQEEVKRIQSVPLVIGQFLEAVDPHTAIVGSTTGSNYYVRILSTIDRELLKPSSSVALHKHRKNKEGSLRNLDVLPPEADSSIAMLQADEKPDVSYAEIGGMDIQKQEVREAVELPLTHADLYQQIGIDPPRGVLMYGPPGCGKTMLAKAVAHHTTAAFIRVVGSEFVQKYLGEGPRMVRDVFRLAKENAPAIIFIDEIDAIATKRFDAQTGADREVQRILLELLNQMDGFDQTTNVKVIMATNRADTLDPALLRRLDRKIEFPMPDRRQKRLIFSTITSRMNLSDEVDLEDFVARPDKISGADINAICQEAGMHAVRENRYIILAKDFEKGYKNNTKKDDQEHEFYR</sequence>
<reference evidence="13" key="1">
    <citation type="submission" date="2020-11" db="EMBL/GenBank/DDBJ databases">
        <authorList>
            <person name="Tran Van P."/>
        </authorList>
    </citation>
    <scope>NUCLEOTIDE SEQUENCE</scope>
</reference>
<dbReference type="InterPro" id="IPR003960">
    <property type="entry name" value="ATPase_AAA_CS"/>
</dbReference>
<feature type="coiled-coil region" evidence="10">
    <location>
        <begin position="1442"/>
        <end position="1664"/>
    </location>
</feature>
<keyword evidence="10" id="KW-0175">Coiled coil</keyword>
<dbReference type="Gene3D" id="1.10.8.60">
    <property type="match status" value="1"/>
</dbReference>
<dbReference type="InterPro" id="IPR027417">
    <property type="entry name" value="P-loop_NTPase"/>
</dbReference>
<dbReference type="PROSITE" id="PS00674">
    <property type="entry name" value="AAA"/>
    <property type="match status" value="1"/>
</dbReference>
<evidence type="ECO:0000256" key="6">
    <source>
        <dbReference type="ARBA" id="ARBA00022741"/>
    </source>
</evidence>
<dbReference type="GO" id="GO:0005524">
    <property type="term" value="F:ATP binding"/>
    <property type="evidence" value="ECO:0007669"/>
    <property type="project" value="UniProtKB-KW"/>
</dbReference>
<dbReference type="InterPro" id="IPR032501">
    <property type="entry name" value="Prot_ATP_ID_OB_2nd"/>
</dbReference>
<feature type="coiled-coil region" evidence="10">
    <location>
        <begin position="423"/>
        <end position="457"/>
    </location>
</feature>
<evidence type="ECO:0000313" key="13">
    <source>
        <dbReference type="EMBL" id="CAD7225300.1"/>
    </source>
</evidence>
<feature type="region of interest" description="Disordered" evidence="11">
    <location>
        <begin position="1666"/>
        <end position="1699"/>
    </location>
</feature>
<feature type="coiled-coil region" evidence="10">
    <location>
        <begin position="324"/>
        <end position="399"/>
    </location>
</feature>
<feature type="region of interest" description="Disordered" evidence="11">
    <location>
        <begin position="1360"/>
        <end position="1379"/>
    </location>
</feature>
<dbReference type="GO" id="GO:0016887">
    <property type="term" value="F:ATP hydrolysis activity"/>
    <property type="evidence" value="ECO:0007669"/>
    <property type="project" value="InterPro"/>
</dbReference>
<keyword evidence="9" id="KW-0539">Nucleus</keyword>
<dbReference type="FunFam" id="3.40.50.300:FF:000033">
    <property type="entry name" value="26S protease regulatory subunit 6B"/>
    <property type="match status" value="1"/>
</dbReference>
<dbReference type="InterPro" id="IPR050221">
    <property type="entry name" value="26S_Proteasome_ATPase"/>
</dbReference>
<proteinExistence type="inferred from homology"/>
<feature type="coiled-coil region" evidence="10">
    <location>
        <begin position="615"/>
        <end position="649"/>
    </location>
</feature>
<feature type="region of interest" description="Disordered" evidence="11">
    <location>
        <begin position="750"/>
        <end position="784"/>
    </location>
</feature>
<dbReference type="Gene3D" id="2.40.50.140">
    <property type="entry name" value="Nucleic acid-binding proteins"/>
    <property type="match status" value="1"/>
</dbReference>
<feature type="region of interest" description="Disordered" evidence="11">
    <location>
        <begin position="483"/>
        <end position="545"/>
    </location>
</feature>
<comment type="subcellular location">
    <subcellularLocation>
        <location evidence="2">Cytoplasm</location>
    </subcellularLocation>
    <subcellularLocation>
        <location evidence="1">Nucleus</location>
    </subcellularLocation>
</comment>
<gene>
    <name evidence="13" type="ORF">CTOB1V02_LOCUS3245</name>
</gene>
<dbReference type="PANTHER" id="PTHR23073">
    <property type="entry name" value="26S PROTEASOME REGULATORY SUBUNIT"/>
    <property type="match status" value="1"/>
</dbReference>
<comment type="similarity">
    <text evidence="3">Belongs to the AAA ATPase family.</text>
</comment>
<dbReference type="Gene3D" id="3.40.50.300">
    <property type="entry name" value="P-loop containing nucleotide triphosphate hydrolases"/>
    <property type="match status" value="1"/>
</dbReference>
<keyword evidence="7" id="KW-0067">ATP-binding</keyword>
<dbReference type="SMART" id="SM00382">
    <property type="entry name" value="AAA"/>
    <property type="match status" value="1"/>
</dbReference>
<dbReference type="GO" id="GO:0005634">
    <property type="term" value="C:nucleus"/>
    <property type="evidence" value="ECO:0007669"/>
    <property type="project" value="UniProtKB-SubCell"/>
</dbReference>
<keyword evidence="6" id="KW-0547">Nucleotide-binding</keyword>
<feature type="compositionally biased region" description="Basic and acidic residues" evidence="11">
    <location>
        <begin position="483"/>
        <end position="502"/>
    </location>
</feature>
<dbReference type="Pfam" id="PF16450">
    <property type="entry name" value="Prot_ATP_ID_OB_C"/>
    <property type="match status" value="1"/>
</dbReference>
<dbReference type="Pfam" id="PF17862">
    <property type="entry name" value="AAA_lid_3"/>
    <property type="match status" value="1"/>
</dbReference>